<comment type="caution">
    <text evidence="2">The sequence shown here is derived from an EMBL/GenBank/DDBJ whole genome shotgun (WGS) entry which is preliminary data.</text>
</comment>
<feature type="compositionally biased region" description="Polar residues" evidence="1">
    <location>
        <begin position="69"/>
        <end position="78"/>
    </location>
</feature>
<reference evidence="2" key="1">
    <citation type="submission" date="2020-11" db="EMBL/GenBank/DDBJ databases">
        <authorList>
            <consortium name="DOE Joint Genome Institute"/>
            <person name="Ahrendt S."/>
            <person name="Riley R."/>
            <person name="Andreopoulos W."/>
            <person name="Labutti K."/>
            <person name="Pangilinan J."/>
            <person name="Ruiz-Duenas F.J."/>
            <person name="Barrasa J.M."/>
            <person name="Sanchez-Garcia M."/>
            <person name="Camarero S."/>
            <person name="Miyauchi S."/>
            <person name="Serrano A."/>
            <person name="Linde D."/>
            <person name="Babiker R."/>
            <person name="Drula E."/>
            <person name="Ayuso-Fernandez I."/>
            <person name="Pacheco R."/>
            <person name="Padilla G."/>
            <person name="Ferreira P."/>
            <person name="Barriuso J."/>
            <person name="Kellner H."/>
            <person name="Castanera R."/>
            <person name="Alfaro M."/>
            <person name="Ramirez L."/>
            <person name="Pisabarro A.G."/>
            <person name="Kuo A."/>
            <person name="Tritt A."/>
            <person name="Lipzen A."/>
            <person name="He G."/>
            <person name="Yan M."/>
            <person name="Ng V."/>
            <person name="Cullen D."/>
            <person name="Martin F."/>
            <person name="Rosso M.-N."/>
            <person name="Henrissat B."/>
            <person name="Hibbett D."/>
            <person name="Martinez A.T."/>
            <person name="Grigoriev I.V."/>
        </authorList>
    </citation>
    <scope>NUCLEOTIDE SEQUENCE</scope>
    <source>
        <strain evidence="2">ATCC 90797</strain>
    </source>
</reference>
<gene>
    <name evidence="2" type="ORF">BDN71DRAFT_122892</name>
</gene>
<sequence length="401" mass="44371">MSSLAHSGQPHHTVKYSGRRNQENRREPLQPPASPLPLVALRGGNEYNDAPLQSSEDMRRRMLKRSRTDLSASYGSEQNMVPYRDVEVELVDNETSAYMQSSLETPLPTAHRLSETYKLPSGIGKDITPENLSPLPRATYSRRKMGENRAPTVQAINRRSSLRGINSKHSKKNDNEERLARTSSGNLKENASSDISTCNKKGKSSALSTIYSQRTPKEAKRRSRTRRSHRQAKRSASSRSSSPGSRVQPLSSPFTSRPSSAASSPKYATEHISSNAVTMSAVGGNVKPVKSKNGQFKVPFLPNTRSNQYGVHSTATSPAHSTICGHSPIHDIQDHVNNMVRARRPSAPSATRPSSEHIFSTFPYSTQGPEDDSITLANRRILGLTAIFGRLRFGRSRRRPF</sequence>
<accession>A0A9P6A9G9</accession>
<feature type="compositionally biased region" description="Low complexity" evidence="1">
    <location>
        <begin position="234"/>
        <end position="246"/>
    </location>
</feature>
<feature type="region of interest" description="Disordered" evidence="1">
    <location>
        <begin position="121"/>
        <end position="267"/>
    </location>
</feature>
<feature type="compositionally biased region" description="Polar residues" evidence="1">
    <location>
        <begin position="181"/>
        <end position="214"/>
    </location>
</feature>
<evidence type="ECO:0000313" key="3">
    <source>
        <dbReference type="Proteomes" id="UP000807025"/>
    </source>
</evidence>
<organism evidence="2 3">
    <name type="scientific">Pleurotus eryngii</name>
    <name type="common">Boletus of the steppes</name>
    <dbReference type="NCBI Taxonomy" id="5323"/>
    <lineage>
        <taxon>Eukaryota</taxon>
        <taxon>Fungi</taxon>
        <taxon>Dikarya</taxon>
        <taxon>Basidiomycota</taxon>
        <taxon>Agaricomycotina</taxon>
        <taxon>Agaricomycetes</taxon>
        <taxon>Agaricomycetidae</taxon>
        <taxon>Agaricales</taxon>
        <taxon>Pleurotineae</taxon>
        <taxon>Pleurotaceae</taxon>
        <taxon>Pleurotus</taxon>
    </lineage>
</organism>
<name>A0A9P6A9G9_PLEER</name>
<dbReference type="OrthoDB" id="3055857at2759"/>
<dbReference type="Proteomes" id="UP000807025">
    <property type="component" value="Unassembled WGS sequence"/>
</dbReference>
<protein>
    <submittedName>
        <fullName evidence="2">Uncharacterized protein</fullName>
    </submittedName>
</protein>
<feature type="region of interest" description="Disordered" evidence="1">
    <location>
        <begin position="1"/>
        <end position="78"/>
    </location>
</feature>
<keyword evidence="3" id="KW-1185">Reference proteome</keyword>
<dbReference type="EMBL" id="MU154531">
    <property type="protein sequence ID" value="KAF9499546.1"/>
    <property type="molecule type" value="Genomic_DNA"/>
</dbReference>
<evidence type="ECO:0000256" key="1">
    <source>
        <dbReference type="SAM" id="MobiDB-lite"/>
    </source>
</evidence>
<proteinExistence type="predicted"/>
<dbReference type="AlphaFoldDB" id="A0A9P6A9G9"/>
<feature type="compositionally biased region" description="Polar residues" evidence="1">
    <location>
        <begin position="248"/>
        <end position="263"/>
    </location>
</feature>
<feature type="compositionally biased region" description="Basic residues" evidence="1">
    <location>
        <begin position="219"/>
        <end position="233"/>
    </location>
</feature>
<feature type="region of interest" description="Disordered" evidence="1">
    <location>
        <begin position="344"/>
        <end position="370"/>
    </location>
</feature>
<evidence type="ECO:0000313" key="2">
    <source>
        <dbReference type="EMBL" id="KAF9499546.1"/>
    </source>
</evidence>